<keyword evidence="4 7" id="KW-0812">Transmembrane</keyword>
<dbReference type="Gene3D" id="1.10.3720.10">
    <property type="entry name" value="MetI-like"/>
    <property type="match status" value="1"/>
</dbReference>
<protein>
    <submittedName>
        <fullName evidence="9">ABC transporter permease</fullName>
    </submittedName>
</protein>
<evidence type="ECO:0000256" key="3">
    <source>
        <dbReference type="ARBA" id="ARBA00022475"/>
    </source>
</evidence>
<feature type="transmembrane region" description="Helical" evidence="7">
    <location>
        <begin position="54"/>
        <end position="72"/>
    </location>
</feature>
<comment type="subcellular location">
    <subcellularLocation>
        <location evidence="1 7">Cell membrane</location>
        <topology evidence="1 7">Multi-pass membrane protein</topology>
    </subcellularLocation>
</comment>
<evidence type="ECO:0000256" key="1">
    <source>
        <dbReference type="ARBA" id="ARBA00004651"/>
    </source>
</evidence>
<feature type="transmembrane region" description="Helical" evidence="7">
    <location>
        <begin position="128"/>
        <end position="147"/>
    </location>
</feature>
<evidence type="ECO:0000259" key="8">
    <source>
        <dbReference type="PROSITE" id="PS50928"/>
    </source>
</evidence>
<dbReference type="Pfam" id="PF00528">
    <property type="entry name" value="BPD_transp_1"/>
    <property type="match status" value="1"/>
</dbReference>
<evidence type="ECO:0000313" key="10">
    <source>
        <dbReference type="Proteomes" id="UP000501648"/>
    </source>
</evidence>
<proteinExistence type="inferred from homology"/>
<sequence length="267" mass="28405">MQRFGSWPACIALALFFFLPLLSLLPEAWGDGGHSFAHLFGDRLFWQGLANTLLLGLLSGGMSVVVGSLIAIQLARQPQQRRGWMIMLLGLPLAFSGLVIAYGFILAFGRAGFVTQSLEVFGIDPASSGSLLYSLWGLALAYAYYLIPRVALTLYPVFANFDVRSLHAARTMGASPLRAAVEIALPQVYPAILQSGCVVAAIAMGTYGTALAMVGSQINILPLQLYQKVSDGGSDLSEAAALSLVLLVCCSTFIGIGDAVARRRQST</sequence>
<dbReference type="Proteomes" id="UP000501648">
    <property type="component" value="Chromosome"/>
</dbReference>
<evidence type="ECO:0000256" key="5">
    <source>
        <dbReference type="ARBA" id="ARBA00022989"/>
    </source>
</evidence>
<keyword evidence="3" id="KW-1003">Cell membrane</keyword>
<name>A0A6M3ZNA8_9BURK</name>
<dbReference type="GO" id="GO:0055085">
    <property type="term" value="P:transmembrane transport"/>
    <property type="evidence" value="ECO:0007669"/>
    <property type="project" value="InterPro"/>
</dbReference>
<feature type="domain" description="ABC transmembrane type-1" evidence="8">
    <location>
        <begin position="49"/>
        <end position="257"/>
    </location>
</feature>
<keyword evidence="5 7" id="KW-1133">Transmembrane helix</keyword>
<dbReference type="RefSeq" id="WP_017455205.1">
    <property type="nucleotide sequence ID" value="NZ_CP008956.1"/>
</dbReference>
<feature type="transmembrane region" description="Helical" evidence="7">
    <location>
        <begin position="197"/>
        <end position="220"/>
    </location>
</feature>
<evidence type="ECO:0000256" key="2">
    <source>
        <dbReference type="ARBA" id="ARBA00022448"/>
    </source>
</evidence>
<dbReference type="AlphaFoldDB" id="A0A6M3ZNA8"/>
<dbReference type="EMBL" id="CP008956">
    <property type="protein sequence ID" value="QJQ00087.1"/>
    <property type="molecule type" value="Genomic_DNA"/>
</dbReference>
<reference evidence="9 10" key="1">
    <citation type="journal article" date="2012" name="J. Bacteriol.">
        <title>Genome sequence of the pathogenic Herbaspirillum seropedicae strain Os34, isolated from rice roots.</title>
        <authorList>
            <person name="Ye W."/>
            <person name="Ye S."/>
            <person name="Liu J."/>
            <person name="Chang S."/>
            <person name="Chen M."/>
            <person name="Zhu B."/>
            <person name="Guo L."/>
            <person name="An Q."/>
        </authorList>
    </citation>
    <scope>NUCLEOTIDE SEQUENCE [LARGE SCALE GENOMIC DNA]</scope>
    <source>
        <strain evidence="9 10">Os34</strain>
    </source>
</reference>
<dbReference type="PROSITE" id="PS50928">
    <property type="entry name" value="ABC_TM1"/>
    <property type="match status" value="1"/>
</dbReference>
<keyword evidence="2 7" id="KW-0813">Transport</keyword>
<comment type="similarity">
    <text evidence="7">Belongs to the binding-protein-dependent transport system permease family.</text>
</comment>
<dbReference type="GO" id="GO:0005886">
    <property type="term" value="C:plasma membrane"/>
    <property type="evidence" value="ECO:0007669"/>
    <property type="project" value="UniProtKB-SubCell"/>
</dbReference>
<evidence type="ECO:0000313" key="9">
    <source>
        <dbReference type="EMBL" id="QJQ00087.1"/>
    </source>
</evidence>
<dbReference type="InterPro" id="IPR035906">
    <property type="entry name" value="MetI-like_sf"/>
</dbReference>
<dbReference type="PANTHER" id="PTHR30183">
    <property type="entry name" value="MOLYBDENUM TRANSPORT SYSTEM PERMEASE PROTEIN MODB"/>
    <property type="match status" value="1"/>
</dbReference>
<accession>A0A6M3ZNA8</accession>
<organism evidence="9 10">
    <name type="scientific">Herbaspirillum rubrisubalbicans Os34</name>
    <dbReference type="NCBI Taxonomy" id="1235827"/>
    <lineage>
        <taxon>Bacteria</taxon>
        <taxon>Pseudomonadati</taxon>
        <taxon>Pseudomonadota</taxon>
        <taxon>Betaproteobacteria</taxon>
        <taxon>Burkholderiales</taxon>
        <taxon>Oxalobacteraceae</taxon>
        <taxon>Herbaspirillum</taxon>
    </lineage>
</organism>
<evidence type="ECO:0000256" key="6">
    <source>
        <dbReference type="ARBA" id="ARBA00023136"/>
    </source>
</evidence>
<evidence type="ECO:0000256" key="7">
    <source>
        <dbReference type="RuleBase" id="RU363032"/>
    </source>
</evidence>
<keyword evidence="6 7" id="KW-0472">Membrane</keyword>
<feature type="transmembrane region" description="Helical" evidence="7">
    <location>
        <begin position="84"/>
        <end position="108"/>
    </location>
</feature>
<dbReference type="CDD" id="cd06261">
    <property type="entry name" value="TM_PBP2"/>
    <property type="match status" value="1"/>
</dbReference>
<gene>
    <name evidence="9" type="ORF">C798_07530</name>
</gene>
<dbReference type="InterPro" id="IPR000515">
    <property type="entry name" value="MetI-like"/>
</dbReference>
<dbReference type="PANTHER" id="PTHR30183:SF9">
    <property type="entry name" value="THIAMINE TRANSPORT SYSTEM PERMEASE PROTEIN THIP"/>
    <property type="match status" value="1"/>
</dbReference>
<evidence type="ECO:0000256" key="4">
    <source>
        <dbReference type="ARBA" id="ARBA00022692"/>
    </source>
</evidence>
<dbReference type="SUPFAM" id="SSF161098">
    <property type="entry name" value="MetI-like"/>
    <property type="match status" value="1"/>
</dbReference>
<feature type="transmembrane region" description="Helical" evidence="7">
    <location>
        <begin position="240"/>
        <end position="261"/>
    </location>
</feature>